<dbReference type="Pfam" id="PF05721">
    <property type="entry name" value="PhyH"/>
    <property type="match status" value="1"/>
</dbReference>
<name>A0ABT8TIB5_9GAMM</name>
<proteinExistence type="predicted"/>
<evidence type="ECO:0000313" key="1">
    <source>
        <dbReference type="EMBL" id="MDO3383229.1"/>
    </source>
</evidence>
<keyword evidence="2" id="KW-1185">Reference proteome</keyword>
<dbReference type="Gene3D" id="2.60.120.620">
    <property type="entry name" value="q2cbj1_9rhob like domain"/>
    <property type="match status" value="1"/>
</dbReference>
<keyword evidence="1" id="KW-0560">Oxidoreductase</keyword>
<reference evidence="1" key="1">
    <citation type="submission" date="2023-07" db="EMBL/GenBank/DDBJ databases">
        <title>Gilvimarinus algae sp. nov., isolated from the surface of Kelp.</title>
        <authorList>
            <person name="Sun Y.Y."/>
            <person name="Gong Y."/>
            <person name="Du Z.J."/>
        </authorList>
    </citation>
    <scope>NUCLEOTIDE SEQUENCE</scope>
    <source>
        <strain evidence="1">SDUM040014</strain>
    </source>
</reference>
<gene>
    <name evidence="1" type="ORF">QWI16_13695</name>
</gene>
<dbReference type="PANTHER" id="PTHR20883:SF46">
    <property type="entry name" value="PHYTANOYL-COA HYDROXYLASE"/>
    <property type="match status" value="1"/>
</dbReference>
<dbReference type="InterPro" id="IPR008775">
    <property type="entry name" value="Phytyl_CoA_dOase-like"/>
</dbReference>
<comment type="caution">
    <text evidence="1">The sequence shown here is derived from an EMBL/GenBank/DDBJ whole genome shotgun (WGS) entry which is preliminary data.</text>
</comment>
<dbReference type="SUPFAM" id="SSF51197">
    <property type="entry name" value="Clavaminate synthase-like"/>
    <property type="match status" value="1"/>
</dbReference>
<accession>A0ABT8TIB5</accession>
<evidence type="ECO:0000313" key="2">
    <source>
        <dbReference type="Proteomes" id="UP001168380"/>
    </source>
</evidence>
<dbReference type="GO" id="GO:0051213">
    <property type="term" value="F:dioxygenase activity"/>
    <property type="evidence" value="ECO:0007669"/>
    <property type="project" value="UniProtKB-KW"/>
</dbReference>
<sequence length="226" mass="26184">MTMTTRPTVECEGISGPYELDRKDLLAEIEAAIRFEGARKDRHIDFPAIANFLKSDGNLYNAVSHTFGRELDIWRTNFFYKTSGSGEVGWHHDRHFETGDQNIDLANTENHFSVLIAITDLLEEDGVIEYIPFSHLPLQGFERDVRPFHKKAVIDHFLNLPVELVDRRRSMPLKRGQFALFHSALLHRSLPFRHGSHRISMVIRLCRRHTLIPEELLSLNGRQPYN</sequence>
<organism evidence="1 2">
    <name type="scientific">Gilvimarinus algae</name>
    <dbReference type="NCBI Taxonomy" id="3058037"/>
    <lineage>
        <taxon>Bacteria</taxon>
        <taxon>Pseudomonadati</taxon>
        <taxon>Pseudomonadota</taxon>
        <taxon>Gammaproteobacteria</taxon>
        <taxon>Cellvibrionales</taxon>
        <taxon>Cellvibrionaceae</taxon>
        <taxon>Gilvimarinus</taxon>
    </lineage>
</organism>
<dbReference type="PANTHER" id="PTHR20883">
    <property type="entry name" value="PHYTANOYL-COA DIOXYGENASE DOMAIN CONTAINING 1"/>
    <property type="match status" value="1"/>
</dbReference>
<dbReference type="Proteomes" id="UP001168380">
    <property type="component" value="Unassembled WGS sequence"/>
</dbReference>
<dbReference type="RefSeq" id="WP_302713998.1">
    <property type="nucleotide sequence ID" value="NZ_JAULRT010000060.1"/>
</dbReference>
<protein>
    <submittedName>
        <fullName evidence="1">Phytanoyl-CoA dioxygenase family protein</fullName>
    </submittedName>
</protein>
<keyword evidence="1" id="KW-0223">Dioxygenase</keyword>
<dbReference type="EMBL" id="JAULRT010000060">
    <property type="protein sequence ID" value="MDO3383229.1"/>
    <property type="molecule type" value="Genomic_DNA"/>
</dbReference>